<keyword evidence="2 10" id="KW-0444">Lipid biosynthesis</keyword>
<accession>A0A1D7QUU5</accession>
<dbReference type="PANTHER" id="PTHR30309">
    <property type="entry name" value="INNER MEMBRANE PROTEIN YGIH"/>
    <property type="match status" value="1"/>
</dbReference>
<comment type="similarity">
    <text evidence="10">Belongs to the PlsY family.</text>
</comment>
<dbReference type="GO" id="GO:0043772">
    <property type="term" value="F:acyl-phosphate glycerol-3-phosphate acyltransferase activity"/>
    <property type="evidence" value="ECO:0007669"/>
    <property type="project" value="UniProtKB-UniRule"/>
</dbReference>
<evidence type="ECO:0000256" key="5">
    <source>
        <dbReference type="ARBA" id="ARBA00022989"/>
    </source>
</evidence>
<feature type="transmembrane region" description="Helical" evidence="10">
    <location>
        <begin position="143"/>
        <end position="163"/>
    </location>
</feature>
<sequence length="209" mass="22389">MDYFYFIMALIIAYLLGSVSFSYLTGQLLKKLDIRDHGSGNAGATNTLRVLGTGPAVAVLILDAAKGILAVFIGYFFSGAMDPAIAGALAGLASILGHNWPVFFGFRGGKGVATTIGVMATLVFFPALVSGVIAILSIVITRFVSLGSLLFIFNTLLFTLAVQLFSETFQVYFLLVLAVITGLSIWRHRTNIERLLNGTESKLGQKVEV</sequence>
<dbReference type="PATRIC" id="fig|632773.3.peg.1506"/>
<keyword evidence="4 10" id="KW-0812">Transmembrane</keyword>
<evidence type="ECO:0000256" key="7">
    <source>
        <dbReference type="ARBA" id="ARBA00023136"/>
    </source>
</evidence>
<evidence type="ECO:0000313" key="12">
    <source>
        <dbReference type="Proteomes" id="UP000094463"/>
    </source>
</evidence>
<gene>
    <name evidence="10 11" type="primary">plsY</name>
    <name evidence="11" type="ORF">BBEV_1430</name>
</gene>
<dbReference type="GO" id="GO:0008654">
    <property type="term" value="P:phospholipid biosynthetic process"/>
    <property type="evidence" value="ECO:0007669"/>
    <property type="project" value="UniProtKB-UniRule"/>
</dbReference>
<organism evidence="11 12">
    <name type="scientific">Salisediminibacterium beveridgei</name>
    <dbReference type="NCBI Taxonomy" id="632773"/>
    <lineage>
        <taxon>Bacteria</taxon>
        <taxon>Bacillati</taxon>
        <taxon>Bacillota</taxon>
        <taxon>Bacilli</taxon>
        <taxon>Bacillales</taxon>
        <taxon>Bacillaceae</taxon>
        <taxon>Salisediminibacterium</taxon>
    </lineage>
</organism>
<dbReference type="NCBIfam" id="TIGR00023">
    <property type="entry name" value="glycerol-3-phosphate 1-O-acyltransferase PlsY"/>
    <property type="match status" value="1"/>
</dbReference>
<name>A0A1D7QUU5_9BACI</name>
<comment type="pathway">
    <text evidence="10">Lipid metabolism; phospholipid metabolism.</text>
</comment>
<dbReference type="PANTHER" id="PTHR30309:SF0">
    <property type="entry name" value="GLYCEROL-3-PHOSPHATE ACYLTRANSFERASE-RELATED"/>
    <property type="match status" value="1"/>
</dbReference>
<feature type="transmembrane region" description="Helical" evidence="10">
    <location>
        <begin position="56"/>
        <end position="77"/>
    </location>
</feature>
<keyword evidence="9 10" id="KW-1208">Phospholipid metabolism</keyword>
<keyword evidence="7 10" id="KW-0472">Membrane</keyword>
<keyword evidence="3 10" id="KW-0808">Transferase</keyword>
<evidence type="ECO:0000256" key="2">
    <source>
        <dbReference type="ARBA" id="ARBA00022516"/>
    </source>
</evidence>
<evidence type="ECO:0000256" key="8">
    <source>
        <dbReference type="ARBA" id="ARBA00023209"/>
    </source>
</evidence>
<proteinExistence type="inferred from homology"/>
<dbReference type="GO" id="GO:0005886">
    <property type="term" value="C:plasma membrane"/>
    <property type="evidence" value="ECO:0007669"/>
    <property type="project" value="UniProtKB-SubCell"/>
</dbReference>
<comment type="function">
    <text evidence="10">Catalyzes the transfer of an acyl group from acyl-phosphate (acyl-PO(4)) to glycerol-3-phosphate (G3P) to form lysophosphatidic acid (LPA). This enzyme utilizes acyl-phosphate as fatty acyl donor, but not acyl-CoA or acyl-ACP.</text>
</comment>
<evidence type="ECO:0000256" key="1">
    <source>
        <dbReference type="ARBA" id="ARBA00022475"/>
    </source>
</evidence>
<keyword evidence="12" id="KW-1185">Reference proteome</keyword>
<dbReference type="Pfam" id="PF02660">
    <property type="entry name" value="G3P_acyltransf"/>
    <property type="match status" value="1"/>
</dbReference>
<keyword evidence="8 10" id="KW-0594">Phospholipid biosynthesis</keyword>
<dbReference type="Proteomes" id="UP000094463">
    <property type="component" value="Chromosome"/>
</dbReference>
<evidence type="ECO:0000256" key="9">
    <source>
        <dbReference type="ARBA" id="ARBA00023264"/>
    </source>
</evidence>
<evidence type="ECO:0000256" key="6">
    <source>
        <dbReference type="ARBA" id="ARBA00023098"/>
    </source>
</evidence>
<feature type="transmembrane region" description="Helical" evidence="10">
    <location>
        <begin position="84"/>
        <end position="106"/>
    </location>
</feature>
<evidence type="ECO:0000256" key="10">
    <source>
        <dbReference type="HAMAP-Rule" id="MF_01043"/>
    </source>
</evidence>
<comment type="subunit">
    <text evidence="10">Probably interacts with PlsX.</text>
</comment>
<evidence type="ECO:0000256" key="3">
    <source>
        <dbReference type="ARBA" id="ARBA00022679"/>
    </source>
</evidence>
<comment type="subcellular location">
    <subcellularLocation>
        <location evidence="10">Cell membrane</location>
        <topology evidence="10">Multi-pass membrane protein</topology>
    </subcellularLocation>
</comment>
<dbReference type="UniPathway" id="UPA00085"/>
<feature type="transmembrane region" description="Helical" evidence="10">
    <location>
        <begin position="5"/>
        <end position="24"/>
    </location>
</feature>
<keyword evidence="6 10" id="KW-0443">Lipid metabolism</keyword>
<dbReference type="STRING" id="632773.BBEV_1430"/>
<dbReference type="InterPro" id="IPR003811">
    <property type="entry name" value="G3P_acylTferase_PlsY"/>
</dbReference>
<dbReference type="AlphaFoldDB" id="A0A1D7QUU5"/>
<keyword evidence="5 10" id="KW-1133">Transmembrane helix</keyword>
<dbReference type="HAMAP" id="MF_01043">
    <property type="entry name" value="PlsY"/>
    <property type="match status" value="1"/>
</dbReference>
<reference evidence="11 12" key="1">
    <citation type="submission" date="2015-08" db="EMBL/GenBank/DDBJ databases">
        <title>The complete genome sequence of Bacillus beveridgei MLTeJB.</title>
        <authorList>
            <person name="Hanson T.E."/>
            <person name="Mesa C."/>
            <person name="Basesman S.M."/>
            <person name="Oremland R.S."/>
        </authorList>
    </citation>
    <scope>NUCLEOTIDE SEQUENCE [LARGE SCALE GENOMIC DNA]</scope>
    <source>
        <strain evidence="11 12">MLTeJB</strain>
    </source>
</reference>
<keyword evidence="11" id="KW-0012">Acyltransferase</keyword>
<dbReference type="EC" id="2.3.1.275" evidence="10"/>
<protein>
    <recommendedName>
        <fullName evidence="10">Glycerol-3-phosphate acyltransferase</fullName>
    </recommendedName>
    <alternativeName>
        <fullName evidence="10">Acyl-PO4 G3P acyltransferase</fullName>
    </alternativeName>
    <alternativeName>
        <fullName evidence="10">Acyl-phosphate--glycerol-3-phosphate acyltransferase</fullName>
    </alternativeName>
    <alternativeName>
        <fullName evidence="10">G3P acyltransferase</fullName>
        <shortName evidence="10">GPAT</shortName>
        <ecNumber evidence="10">2.3.1.275</ecNumber>
    </alternativeName>
    <alternativeName>
        <fullName evidence="10">Lysophosphatidic acid synthase</fullName>
        <shortName evidence="10">LPA synthase</shortName>
    </alternativeName>
</protein>
<feature type="transmembrane region" description="Helical" evidence="10">
    <location>
        <begin position="112"/>
        <end position="136"/>
    </location>
</feature>
<evidence type="ECO:0000256" key="4">
    <source>
        <dbReference type="ARBA" id="ARBA00022692"/>
    </source>
</evidence>
<feature type="transmembrane region" description="Helical" evidence="10">
    <location>
        <begin position="169"/>
        <end position="186"/>
    </location>
</feature>
<evidence type="ECO:0000313" key="11">
    <source>
        <dbReference type="EMBL" id="AOM82793.1"/>
    </source>
</evidence>
<comment type="catalytic activity">
    <reaction evidence="10">
        <text>an acyl phosphate + sn-glycerol 3-phosphate = a 1-acyl-sn-glycero-3-phosphate + phosphate</text>
        <dbReference type="Rhea" id="RHEA:34075"/>
        <dbReference type="ChEBI" id="CHEBI:43474"/>
        <dbReference type="ChEBI" id="CHEBI:57597"/>
        <dbReference type="ChEBI" id="CHEBI:57970"/>
        <dbReference type="ChEBI" id="CHEBI:59918"/>
        <dbReference type="EC" id="2.3.1.275"/>
    </reaction>
</comment>
<dbReference type="EMBL" id="CP012502">
    <property type="protein sequence ID" value="AOM82793.1"/>
    <property type="molecule type" value="Genomic_DNA"/>
</dbReference>
<dbReference type="SMART" id="SM01207">
    <property type="entry name" value="G3P_acyltransf"/>
    <property type="match status" value="1"/>
</dbReference>
<keyword evidence="1 10" id="KW-1003">Cell membrane</keyword>
<dbReference type="KEGG" id="bbev:BBEV_1430"/>